<accession>S8FJI7</accession>
<dbReference type="Proteomes" id="UP000015241">
    <property type="component" value="Unassembled WGS sequence"/>
</dbReference>
<dbReference type="InParanoid" id="S8FJI7"/>
<keyword evidence="3" id="KW-1185">Reference proteome</keyword>
<feature type="region of interest" description="Disordered" evidence="1">
    <location>
        <begin position="1"/>
        <end position="28"/>
    </location>
</feature>
<sequence length="86" mass="9654">MGCAQSKQTGMFEHGPSTPKEKWMHQRQSIPLLRPEVSKVKSKHAKLLRRCPSPTLTEEPAPWVTGHGVLVQRDGQYIITASFNDS</sequence>
<proteinExistence type="predicted"/>
<name>S8FJI7_FOMSC</name>
<dbReference type="AlphaFoldDB" id="S8FJI7"/>
<evidence type="ECO:0000256" key="1">
    <source>
        <dbReference type="SAM" id="MobiDB-lite"/>
    </source>
</evidence>
<reference evidence="2 3" key="1">
    <citation type="journal article" date="2012" name="Science">
        <title>The Paleozoic origin of enzymatic lignin decomposition reconstructed from 31 fungal genomes.</title>
        <authorList>
            <person name="Floudas D."/>
            <person name="Binder M."/>
            <person name="Riley R."/>
            <person name="Barry K."/>
            <person name="Blanchette R.A."/>
            <person name="Henrissat B."/>
            <person name="Martinez A.T."/>
            <person name="Otillar R."/>
            <person name="Spatafora J.W."/>
            <person name="Yadav J.S."/>
            <person name="Aerts A."/>
            <person name="Benoit I."/>
            <person name="Boyd A."/>
            <person name="Carlson A."/>
            <person name="Copeland A."/>
            <person name="Coutinho P.M."/>
            <person name="de Vries R.P."/>
            <person name="Ferreira P."/>
            <person name="Findley K."/>
            <person name="Foster B."/>
            <person name="Gaskell J."/>
            <person name="Glotzer D."/>
            <person name="Gorecki P."/>
            <person name="Heitman J."/>
            <person name="Hesse C."/>
            <person name="Hori C."/>
            <person name="Igarashi K."/>
            <person name="Jurgens J.A."/>
            <person name="Kallen N."/>
            <person name="Kersten P."/>
            <person name="Kohler A."/>
            <person name="Kuees U."/>
            <person name="Kumar T.K.A."/>
            <person name="Kuo A."/>
            <person name="LaButti K."/>
            <person name="Larrondo L.F."/>
            <person name="Lindquist E."/>
            <person name="Ling A."/>
            <person name="Lombard V."/>
            <person name="Lucas S."/>
            <person name="Lundell T."/>
            <person name="Martin R."/>
            <person name="McLaughlin D.J."/>
            <person name="Morgenstern I."/>
            <person name="Morin E."/>
            <person name="Murat C."/>
            <person name="Nagy L.G."/>
            <person name="Nolan M."/>
            <person name="Ohm R.A."/>
            <person name="Patyshakuliyeva A."/>
            <person name="Rokas A."/>
            <person name="Ruiz-Duenas F.J."/>
            <person name="Sabat G."/>
            <person name="Salamov A."/>
            <person name="Samejima M."/>
            <person name="Schmutz J."/>
            <person name="Slot J.C."/>
            <person name="St John F."/>
            <person name="Stenlid J."/>
            <person name="Sun H."/>
            <person name="Sun S."/>
            <person name="Syed K."/>
            <person name="Tsang A."/>
            <person name="Wiebenga A."/>
            <person name="Young D."/>
            <person name="Pisabarro A."/>
            <person name="Eastwood D.C."/>
            <person name="Martin F."/>
            <person name="Cullen D."/>
            <person name="Grigoriev I.V."/>
            <person name="Hibbett D.S."/>
        </authorList>
    </citation>
    <scope>NUCLEOTIDE SEQUENCE</scope>
    <source>
        <strain evidence="3">FP-58527</strain>
    </source>
</reference>
<dbReference type="EMBL" id="KE504141">
    <property type="protein sequence ID" value="EPT01571.1"/>
    <property type="molecule type" value="Genomic_DNA"/>
</dbReference>
<evidence type="ECO:0000313" key="2">
    <source>
        <dbReference type="EMBL" id="EPT01571.1"/>
    </source>
</evidence>
<organism evidence="2 3">
    <name type="scientific">Fomitopsis schrenkii</name>
    <name type="common">Brown rot fungus</name>
    <dbReference type="NCBI Taxonomy" id="2126942"/>
    <lineage>
        <taxon>Eukaryota</taxon>
        <taxon>Fungi</taxon>
        <taxon>Dikarya</taxon>
        <taxon>Basidiomycota</taxon>
        <taxon>Agaricomycotina</taxon>
        <taxon>Agaricomycetes</taxon>
        <taxon>Polyporales</taxon>
        <taxon>Fomitopsis</taxon>
    </lineage>
</organism>
<evidence type="ECO:0000313" key="3">
    <source>
        <dbReference type="Proteomes" id="UP000015241"/>
    </source>
</evidence>
<protein>
    <submittedName>
        <fullName evidence="2">Uncharacterized protein</fullName>
    </submittedName>
</protein>
<dbReference type="HOGENOM" id="CLU_2497922_0_0_1"/>
<gene>
    <name evidence="2" type="ORF">FOMPIDRAFT_1023246</name>
</gene>